<reference evidence="2 3" key="1">
    <citation type="submission" date="2018-10" db="EMBL/GenBank/DDBJ databases">
        <title>Improved assembly of the deer mouse Peromyscus maniculatus genome.</title>
        <authorList>
            <person name="Lassance J.-M."/>
            <person name="Hoekstra H.E."/>
        </authorList>
    </citation>
    <scope>NUCLEOTIDE SEQUENCE [LARGE SCALE GENOMIC DNA]</scope>
</reference>
<reference evidence="2" key="3">
    <citation type="submission" date="2025-09" db="UniProtKB">
        <authorList>
            <consortium name="Ensembl"/>
        </authorList>
    </citation>
    <scope>IDENTIFICATION</scope>
</reference>
<name>A0A8C8UNZ9_PERMB</name>
<proteinExistence type="predicted"/>
<dbReference type="Proteomes" id="UP000694547">
    <property type="component" value="Chromosome 8"/>
</dbReference>
<protein>
    <submittedName>
        <fullName evidence="2">Uncharacterized protein</fullName>
    </submittedName>
</protein>
<evidence type="ECO:0000256" key="1">
    <source>
        <dbReference type="SAM" id="MobiDB-lite"/>
    </source>
</evidence>
<reference evidence="2" key="2">
    <citation type="submission" date="2025-08" db="UniProtKB">
        <authorList>
            <consortium name="Ensembl"/>
        </authorList>
    </citation>
    <scope>IDENTIFICATION</scope>
</reference>
<organism evidence="2 3">
    <name type="scientific">Peromyscus maniculatus bairdii</name>
    <name type="common">Prairie deer mouse</name>
    <dbReference type="NCBI Taxonomy" id="230844"/>
    <lineage>
        <taxon>Eukaryota</taxon>
        <taxon>Metazoa</taxon>
        <taxon>Chordata</taxon>
        <taxon>Craniata</taxon>
        <taxon>Vertebrata</taxon>
        <taxon>Euteleostomi</taxon>
        <taxon>Mammalia</taxon>
        <taxon>Eutheria</taxon>
        <taxon>Euarchontoglires</taxon>
        <taxon>Glires</taxon>
        <taxon>Rodentia</taxon>
        <taxon>Myomorpha</taxon>
        <taxon>Muroidea</taxon>
        <taxon>Cricetidae</taxon>
        <taxon>Neotominae</taxon>
        <taxon>Peromyscus</taxon>
    </lineage>
</organism>
<keyword evidence="3" id="KW-1185">Reference proteome</keyword>
<evidence type="ECO:0000313" key="3">
    <source>
        <dbReference type="Proteomes" id="UP000694547"/>
    </source>
</evidence>
<accession>A0A8C8UNZ9</accession>
<evidence type="ECO:0000313" key="2">
    <source>
        <dbReference type="Ensembl" id="ENSPEMP00000032151.1"/>
    </source>
</evidence>
<feature type="compositionally biased region" description="Basic and acidic residues" evidence="1">
    <location>
        <begin position="47"/>
        <end position="60"/>
    </location>
</feature>
<feature type="region of interest" description="Disordered" evidence="1">
    <location>
        <begin position="39"/>
        <end position="69"/>
    </location>
</feature>
<dbReference type="AlphaFoldDB" id="A0A8C8UNZ9"/>
<sequence>DRKHTEKAFQGRECQEPVERTLRLGDLYRPLHANMRKNAAQNLQGKESSREEEIVNKDAGEMAGVIKHS</sequence>
<dbReference type="Ensembl" id="ENSPEMT00000038833.1">
    <property type="protein sequence ID" value="ENSPEMP00000032151.1"/>
    <property type="gene ID" value="ENSPEMG00000025174.1"/>
</dbReference>